<dbReference type="CDD" id="cd01555">
    <property type="entry name" value="UdpNAET"/>
    <property type="match status" value="1"/>
</dbReference>
<gene>
    <name evidence="12 14" type="primary">murA</name>
    <name evidence="14" type="ORF">JKK62_10445</name>
</gene>
<keyword evidence="3 12" id="KW-0963">Cytoplasm</keyword>
<dbReference type="GO" id="GO:0071555">
    <property type="term" value="P:cell wall organization"/>
    <property type="evidence" value="ECO:0007669"/>
    <property type="project" value="UniProtKB-KW"/>
</dbReference>
<protein>
    <recommendedName>
        <fullName evidence="12">UDP-N-acetylglucosamine 1-carboxyvinyltransferase</fullName>
        <ecNumber evidence="12">2.5.1.7</ecNumber>
    </recommendedName>
    <alternativeName>
        <fullName evidence="12">Enoylpyruvate transferase</fullName>
    </alternativeName>
    <alternativeName>
        <fullName evidence="12">UDP-N-acetylglucosamine enolpyruvyl transferase</fullName>
        <shortName evidence="12">EPT</shortName>
    </alternativeName>
</protein>
<feature type="active site" description="Proton donor" evidence="12">
    <location>
        <position position="116"/>
    </location>
</feature>
<evidence type="ECO:0000256" key="11">
    <source>
        <dbReference type="ARBA" id="ARBA00047527"/>
    </source>
</evidence>
<keyword evidence="6 12" id="KW-0133">Cell shape</keyword>
<evidence type="ECO:0000256" key="6">
    <source>
        <dbReference type="ARBA" id="ARBA00022960"/>
    </source>
</evidence>
<dbReference type="HAMAP" id="MF_00111">
    <property type="entry name" value="MurA"/>
    <property type="match status" value="1"/>
</dbReference>
<evidence type="ECO:0000256" key="8">
    <source>
        <dbReference type="ARBA" id="ARBA00023306"/>
    </source>
</evidence>
<dbReference type="EC" id="2.5.1.7" evidence="12"/>
<dbReference type="RefSeq" id="WP_201427850.1">
    <property type="nucleotide sequence ID" value="NZ_JAEQMG010000108.1"/>
</dbReference>
<dbReference type="AlphaFoldDB" id="A0A935C207"/>
<evidence type="ECO:0000256" key="3">
    <source>
        <dbReference type="ARBA" id="ARBA00022490"/>
    </source>
</evidence>
<dbReference type="GO" id="GO:0005737">
    <property type="term" value="C:cytoplasm"/>
    <property type="evidence" value="ECO:0007669"/>
    <property type="project" value="UniProtKB-SubCell"/>
</dbReference>
<reference evidence="14" key="1">
    <citation type="submission" date="2021-01" db="EMBL/GenBank/DDBJ databases">
        <title>Genome public.</title>
        <authorList>
            <person name="Liu C."/>
            <person name="Sun Q."/>
        </authorList>
    </citation>
    <scope>NUCLEOTIDE SEQUENCE</scope>
    <source>
        <strain evidence="14">M6</strain>
    </source>
</reference>
<dbReference type="EMBL" id="JAEQMG010000108">
    <property type="protein sequence ID" value="MBK6089054.1"/>
    <property type="molecule type" value="Genomic_DNA"/>
</dbReference>
<dbReference type="InterPro" id="IPR013792">
    <property type="entry name" value="RNA3'P_cycl/enolpyr_Trfase_a/b"/>
</dbReference>
<keyword evidence="8 12" id="KW-0131">Cell cycle</keyword>
<evidence type="ECO:0000313" key="14">
    <source>
        <dbReference type="EMBL" id="MBK6089054.1"/>
    </source>
</evidence>
<dbReference type="InterPro" id="IPR036968">
    <property type="entry name" value="Enolpyruvate_Tfrase_sf"/>
</dbReference>
<comment type="catalytic activity">
    <reaction evidence="11 12">
        <text>phosphoenolpyruvate + UDP-N-acetyl-alpha-D-glucosamine = UDP-N-acetyl-3-O-(1-carboxyvinyl)-alpha-D-glucosamine + phosphate</text>
        <dbReference type="Rhea" id="RHEA:18681"/>
        <dbReference type="ChEBI" id="CHEBI:43474"/>
        <dbReference type="ChEBI" id="CHEBI:57705"/>
        <dbReference type="ChEBI" id="CHEBI:58702"/>
        <dbReference type="ChEBI" id="CHEBI:68483"/>
        <dbReference type="EC" id="2.5.1.7"/>
    </reaction>
</comment>
<keyword evidence="7 12" id="KW-0573">Peptidoglycan synthesis</keyword>
<dbReference type="GO" id="GO:0019277">
    <property type="term" value="P:UDP-N-acetylgalactosamine biosynthetic process"/>
    <property type="evidence" value="ECO:0007669"/>
    <property type="project" value="InterPro"/>
</dbReference>
<evidence type="ECO:0000256" key="12">
    <source>
        <dbReference type="HAMAP-Rule" id="MF_00111"/>
    </source>
</evidence>
<keyword evidence="9 12" id="KW-0961">Cell wall biogenesis/degradation</keyword>
<evidence type="ECO:0000256" key="2">
    <source>
        <dbReference type="ARBA" id="ARBA00004752"/>
    </source>
</evidence>
<dbReference type="Pfam" id="PF00275">
    <property type="entry name" value="EPSP_synthase"/>
    <property type="match status" value="1"/>
</dbReference>
<keyword evidence="12" id="KW-0670">Pyruvate</keyword>
<dbReference type="GO" id="GO:0051301">
    <property type="term" value="P:cell division"/>
    <property type="evidence" value="ECO:0007669"/>
    <property type="project" value="UniProtKB-KW"/>
</dbReference>
<dbReference type="NCBIfam" id="NF006873">
    <property type="entry name" value="PRK09369.1"/>
    <property type="match status" value="1"/>
</dbReference>
<dbReference type="InterPro" id="IPR001986">
    <property type="entry name" value="Enolpyruvate_Tfrase_dom"/>
</dbReference>
<comment type="function">
    <text evidence="12">Cell wall formation. Adds enolpyruvyl to UDP-N-acetylglucosamine.</text>
</comment>
<evidence type="ECO:0000256" key="9">
    <source>
        <dbReference type="ARBA" id="ARBA00023316"/>
    </source>
</evidence>
<keyword evidence="15" id="KW-1185">Reference proteome</keyword>
<feature type="binding site" evidence="12">
    <location>
        <position position="92"/>
    </location>
    <ligand>
        <name>UDP-N-acetyl-alpha-D-glucosamine</name>
        <dbReference type="ChEBI" id="CHEBI:57705"/>
    </ligand>
</feature>
<sequence>MSRLLIAGRQRLEGEVSVQGAKNSALPIIAATLLTKGENVIFNCPRLSDVEASCAILRYLGGKAQRSDGALLINCDGVNQSEIPDSLMRRTRSSIVFLGAVLARTGRARLSFPGGCEIGPRPIDMHLKALRELGAEIEEKHGVLECRAPYGLRGAKIALSFPSVGATEDVMIAAALAGGTTTISNAAREPEIRDLADYLNKCGAEIYGAGEGVIVIEGVSSLHSAAHTIIPDRIVAATLMSCAAVTGSEIVLRDAVASHLGAVIPVLEEGGCRVNLTDRDIRLKAPKRLRSMRIVRTMPYPGFPTDAQAPLMAAACAADGTTVFIENIFENRYRHIPELARMGAAVRTEGKVAVVEGVPRLYGAAVEATDLRGAAALVTAALCAEGSTSIGGVRYLERGYEDFDLVLSSLGADIKKV</sequence>
<comment type="subcellular location">
    <subcellularLocation>
        <location evidence="1 12">Cytoplasm</location>
    </subcellularLocation>
</comment>
<evidence type="ECO:0000256" key="1">
    <source>
        <dbReference type="ARBA" id="ARBA00004496"/>
    </source>
</evidence>
<dbReference type="Gene3D" id="3.65.10.10">
    <property type="entry name" value="Enolpyruvate transferase domain"/>
    <property type="match status" value="2"/>
</dbReference>
<comment type="caution">
    <text evidence="12">Lacks conserved residue(s) required for the propagation of feature annotation.</text>
</comment>
<evidence type="ECO:0000256" key="7">
    <source>
        <dbReference type="ARBA" id="ARBA00022984"/>
    </source>
</evidence>
<dbReference type="GO" id="GO:0008360">
    <property type="term" value="P:regulation of cell shape"/>
    <property type="evidence" value="ECO:0007669"/>
    <property type="project" value="UniProtKB-KW"/>
</dbReference>
<evidence type="ECO:0000256" key="5">
    <source>
        <dbReference type="ARBA" id="ARBA00022679"/>
    </source>
</evidence>
<feature type="binding site" evidence="12">
    <location>
        <begin position="22"/>
        <end position="23"/>
    </location>
    <ligand>
        <name>phosphoenolpyruvate</name>
        <dbReference type="ChEBI" id="CHEBI:58702"/>
    </ligand>
</feature>
<dbReference type="InterPro" id="IPR050068">
    <property type="entry name" value="MurA_subfamily"/>
</dbReference>
<dbReference type="SUPFAM" id="SSF55205">
    <property type="entry name" value="EPT/RTPC-like"/>
    <property type="match status" value="1"/>
</dbReference>
<name>A0A935C207_9FIRM</name>
<evidence type="ECO:0000256" key="10">
    <source>
        <dbReference type="ARBA" id="ARBA00038367"/>
    </source>
</evidence>
<dbReference type="InterPro" id="IPR005750">
    <property type="entry name" value="UDP_GlcNAc_COvinyl_MurA"/>
</dbReference>
<dbReference type="Proteomes" id="UP000633365">
    <property type="component" value="Unassembled WGS sequence"/>
</dbReference>
<dbReference type="PANTHER" id="PTHR43783">
    <property type="entry name" value="UDP-N-ACETYLGLUCOSAMINE 1-CARBOXYVINYLTRANSFERASE"/>
    <property type="match status" value="1"/>
</dbReference>
<proteinExistence type="inferred from homology"/>
<dbReference type="GO" id="GO:0009252">
    <property type="term" value="P:peptidoglycan biosynthetic process"/>
    <property type="evidence" value="ECO:0007669"/>
    <property type="project" value="UniProtKB-UniRule"/>
</dbReference>
<dbReference type="PANTHER" id="PTHR43783:SF1">
    <property type="entry name" value="UDP-N-ACETYLGLUCOSAMINE 1-CARBOXYVINYLTRANSFERASE"/>
    <property type="match status" value="1"/>
</dbReference>
<accession>A0A935C207</accession>
<dbReference type="NCBIfam" id="TIGR01072">
    <property type="entry name" value="murA"/>
    <property type="match status" value="1"/>
</dbReference>
<evidence type="ECO:0000256" key="4">
    <source>
        <dbReference type="ARBA" id="ARBA00022618"/>
    </source>
</evidence>
<organism evidence="14 15">
    <name type="scientific">Ruminococcus difficilis</name>
    <dbReference type="NCBI Taxonomy" id="2763069"/>
    <lineage>
        <taxon>Bacteria</taxon>
        <taxon>Bacillati</taxon>
        <taxon>Bacillota</taxon>
        <taxon>Clostridia</taxon>
        <taxon>Eubacteriales</taxon>
        <taxon>Oscillospiraceae</taxon>
        <taxon>Ruminococcus</taxon>
    </lineage>
</organism>
<keyword evidence="4 12" id="KW-0132">Cell division</keyword>
<keyword evidence="5 12" id="KW-0808">Transferase</keyword>
<feature type="domain" description="Enolpyruvate transferase" evidence="13">
    <location>
        <begin position="7"/>
        <end position="404"/>
    </location>
</feature>
<comment type="pathway">
    <text evidence="2 12">Cell wall biogenesis; peptidoglycan biosynthesis.</text>
</comment>
<feature type="binding site" evidence="12">
    <location>
        <position position="306"/>
    </location>
    <ligand>
        <name>UDP-N-acetyl-alpha-D-glucosamine</name>
        <dbReference type="ChEBI" id="CHEBI:57705"/>
    </ligand>
</feature>
<evidence type="ECO:0000259" key="13">
    <source>
        <dbReference type="Pfam" id="PF00275"/>
    </source>
</evidence>
<feature type="binding site" evidence="12">
    <location>
        <position position="328"/>
    </location>
    <ligand>
        <name>UDP-N-acetyl-alpha-D-glucosamine</name>
        <dbReference type="ChEBI" id="CHEBI:57705"/>
    </ligand>
</feature>
<feature type="modified residue" description="2-(S-cysteinyl)pyruvic acid O-phosphothioketal" evidence="12">
    <location>
        <position position="116"/>
    </location>
</feature>
<dbReference type="GO" id="GO:0008760">
    <property type="term" value="F:UDP-N-acetylglucosamine 1-carboxyvinyltransferase activity"/>
    <property type="evidence" value="ECO:0007669"/>
    <property type="project" value="UniProtKB-UniRule"/>
</dbReference>
<comment type="similarity">
    <text evidence="10 12">Belongs to the EPSP synthase family. MurA subfamily.</text>
</comment>
<comment type="caution">
    <text evidence="14">The sequence shown here is derived from an EMBL/GenBank/DDBJ whole genome shotgun (WGS) entry which is preliminary data.</text>
</comment>
<evidence type="ECO:0000313" key="15">
    <source>
        <dbReference type="Proteomes" id="UP000633365"/>
    </source>
</evidence>